<dbReference type="KEGG" id="pmrn:116943621"/>
<evidence type="ECO:0000256" key="7">
    <source>
        <dbReference type="ARBA" id="ARBA00023180"/>
    </source>
</evidence>
<comment type="subunit">
    <text evidence="3 10">Homodimer.</text>
</comment>
<evidence type="ECO:0000256" key="6">
    <source>
        <dbReference type="ARBA" id="ARBA00023157"/>
    </source>
</evidence>
<feature type="signal peptide" evidence="11">
    <location>
        <begin position="1"/>
        <end position="33"/>
    </location>
</feature>
<dbReference type="AlphaFoldDB" id="A0AAJ7T789"/>
<dbReference type="CDD" id="cd14792">
    <property type="entry name" value="GH27"/>
    <property type="match status" value="1"/>
</dbReference>
<dbReference type="InterPro" id="IPR013780">
    <property type="entry name" value="Glyco_hydro_b"/>
</dbReference>
<keyword evidence="11" id="KW-0732">Signal</keyword>
<evidence type="ECO:0000259" key="12">
    <source>
        <dbReference type="Pfam" id="PF17450"/>
    </source>
</evidence>
<dbReference type="PANTHER" id="PTHR11452">
    <property type="entry name" value="ALPHA-GALACTOSIDASE/ALPHA-N-ACETYLGALACTOSAMINIDASE"/>
    <property type="match status" value="1"/>
</dbReference>
<keyword evidence="6 10" id="KW-1015">Disulfide bond</keyword>
<sequence>MPVQVPSQVSRGAAARLLPLLLGLFMFGGSVGALDNGLALTPPMGWLHWERFMCNTDCRSDPDNCISEKLFMEMADIMATEGWLDAGYEYVCIDDCWPSAKRDARGRLQADPERFPSGIKALADYVHARGLKLGIYSDVGPTTCAGYPASYGSYELDARTFAEWGVDLLKFDGCNLQNISVLVEGYTNMSIALNGTGRPMVYSCEWPLYSWGEYIKPNYTQVRRYCNQWRNSADVEDSWESVRSLADWAANHQSLIVPVAGPGGWNDPDMLVIGNFGLSHSQQVTQMALWAIMAAPLIMSNDLRNLDGFSRNVLLNPHAIAVNQDPLGRQGTLVAKLKNNVDMWRRELAGGGMAVALVNRNQIGGPVLVNVSLSAWGLLGARVARACTPWCAVQVALPPGDATFLRLQGQAVRVAVNPTGAVLFTVRPHGGLPQPLVGVL</sequence>
<dbReference type="PRINTS" id="PR00740">
    <property type="entry name" value="GLHYDRLASE27"/>
</dbReference>
<keyword evidence="8" id="KW-0458">Lysosome</keyword>
<gene>
    <name evidence="14 15" type="primary">GLA</name>
</gene>
<evidence type="ECO:0000256" key="5">
    <source>
        <dbReference type="ARBA" id="ARBA00023098"/>
    </source>
</evidence>
<dbReference type="InterPro" id="IPR013785">
    <property type="entry name" value="Aldolase_TIM"/>
</dbReference>
<evidence type="ECO:0000256" key="11">
    <source>
        <dbReference type="SAM" id="SignalP"/>
    </source>
</evidence>
<evidence type="ECO:0000256" key="8">
    <source>
        <dbReference type="ARBA" id="ARBA00023228"/>
    </source>
</evidence>
<dbReference type="FunFam" id="3.20.20.70:FF:000070">
    <property type="entry name" value="Alpha-galactosidase"/>
    <property type="match status" value="1"/>
</dbReference>
<evidence type="ECO:0000256" key="1">
    <source>
        <dbReference type="ARBA" id="ARBA00004371"/>
    </source>
</evidence>
<feature type="chain" id="PRO_5044709316" description="Alpha-galactosidase" evidence="11">
    <location>
        <begin position="34"/>
        <end position="440"/>
    </location>
</feature>
<dbReference type="GO" id="GO:0019377">
    <property type="term" value="P:glycolipid catabolic process"/>
    <property type="evidence" value="ECO:0007669"/>
    <property type="project" value="UniProtKB-ARBA"/>
</dbReference>
<evidence type="ECO:0000313" key="15">
    <source>
        <dbReference type="RefSeq" id="XP_032812530.1"/>
    </source>
</evidence>
<dbReference type="GO" id="GO:0005764">
    <property type="term" value="C:lysosome"/>
    <property type="evidence" value="ECO:0007669"/>
    <property type="project" value="UniProtKB-SubCell"/>
</dbReference>
<reference evidence="14 15" key="1">
    <citation type="submission" date="2025-04" db="UniProtKB">
        <authorList>
            <consortium name="RefSeq"/>
        </authorList>
    </citation>
    <scope>IDENTIFICATION</scope>
    <source>
        <tissue evidence="14 15">Sperm</tissue>
    </source>
</reference>
<evidence type="ECO:0000256" key="4">
    <source>
        <dbReference type="ARBA" id="ARBA00022801"/>
    </source>
</evidence>
<evidence type="ECO:0000256" key="3">
    <source>
        <dbReference type="ARBA" id="ARBA00011738"/>
    </source>
</evidence>
<dbReference type="SUPFAM" id="SSF51011">
    <property type="entry name" value="Glycosyl hydrolase domain"/>
    <property type="match status" value="1"/>
</dbReference>
<dbReference type="RefSeq" id="XP_032812530.1">
    <property type="nucleotide sequence ID" value="XM_032956639.1"/>
</dbReference>
<name>A0AAJ7T789_PETMA</name>
<feature type="domain" description="Alpha galactosidase A C-terminal" evidence="12">
    <location>
        <begin position="328"/>
        <end position="420"/>
    </location>
</feature>
<dbReference type="RefSeq" id="XP_032812529.1">
    <property type="nucleotide sequence ID" value="XM_032956638.1"/>
</dbReference>
<dbReference type="GO" id="GO:0004557">
    <property type="term" value="F:alpha-galactosidase activity"/>
    <property type="evidence" value="ECO:0007669"/>
    <property type="project" value="TreeGrafter"/>
</dbReference>
<dbReference type="GO" id="GO:0016139">
    <property type="term" value="P:glycoside catabolic process"/>
    <property type="evidence" value="ECO:0007669"/>
    <property type="project" value="TreeGrafter"/>
</dbReference>
<protein>
    <recommendedName>
        <fullName evidence="10">Alpha-galactosidase</fullName>
        <ecNumber evidence="10">3.2.1.-</ecNumber>
    </recommendedName>
</protein>
<dbReference type="PROSITE" id="PS00512">
    <property type="entry name" value="ALPHA_GALACTOSIDASE"/>
    <property type="match status" value="1"/>
</dbReference>
<proteinExistence type="inferred from homology"/>
<organism evidence="13 15">
    <name type="scientific">Petromyzon marinus</name>
    <name type="common">Sea lamprey</name>
    <dbReference type="NCBI Taxonomy" id="7757"/>
    <lineage>
        <taxon>Eukaryota</taxon>
        <taxon>Metazoa</taxon>
        <taxon>Chordata</taxon>
        <taxon>Craniata</taxon>
        <taxon>Vertebrata</taxon>
        <taxon>Cyclostomata</taxon>
        <taxon>Hyperoartia</taxon>
        <taxon>Petromyzontiformes</taxon>
        <taxon>Petromyzontidae</taxon>
        <taxon>Petromyzon</taxon>
    </lineage>
</organism>
<dbReference type="Pfam" id="PF16499">
    <property type="entry name" value="Melibiase_2"/>
    <property type="match status" value="1"/>
</dbReference>
<evidence type="ECO:0000313" key="14">
    <source>
        <dbReference type="RefSeq" id="XP_032812529.1"/>
    </source>
</evidence>
<evidence type="ECO:0000313" key="13">
    <source>
        <dbReference type="Proteomes" id="UP001318040"/>
    </source>
</evidence>
<keyword evidence="7" id="KW-0325">Glycoprotein</keyword>
<dbReference type="Proteomes" id="UP001318040">
    <property type="component" value="Chromosome 18"/>
</dbReference>
<dbReference type="GO" id="GO:0009311">
    <property type="term" value="P:oligosaccharide metabolic process"/>
    <property type="evidence" value="ECO:0007669"/>
    <property type="project" value="TreeGrafter"/>
</dbReference>
<dbReference type="EC" id="3.2.1.-" evidence="10"/>
<dbReference type="InterPro" id="IPR002241">
    <property type="entry name" value="Glyco_hydro_27"/>
</dbReference>
<dbReference type="InterPro" id="IPR035373">
    <property type="entry name" value="Melibiase/NAGA_C"/>
</dbReference>
<dbReference type="Pfam" id="PF17450">
    <property type="entry name" value="Melibiase_2_C"/>
    <property type="match status" value="1"/>
</dbReference>
<dbReference type="GO" id="GO:0016020">
    <property type="term" value="C:membrane"/>
    <property type="evidence" value="ECO:0007669"/>
    <property type="project" value="GOC"/>
</dbReference>
<keyword evidence="13" id="KW-1185">Reference proteome</keyword>
<dbReference type="SUPFAM" id="SSF51445">
    <property type="entry name" value="(Trans)glycosidases"/>
    <property type="match status" value="1"/>
</dbReference>
<dbReference type="InterPro" id="IPR000111">
    <property type="entry name" value="Glyco_hydro_27/36_CS"/>
</dbReference>
<dbReference type="InterPro" id="IPR017853">
    <property type="entry name" value="GH"/>
</dbReference>
<accession>A0AAJ7T789</accession>
<comment type="subcellular location">
    <subcellularLocation>
        <location evidence="1">Lysosome</location>
    </subcellularLocation>
</comment>
<dbReference type="PANTHER" id="PTHR11452:SF14">
    <property type="entry name" value="ALPHA-GALACTOSIDASE A"/>
    <property type="match status" value="1"/>
</dbReference>
<dbReference type="Gene3D" id="2.60.40.1180">
    <property type="entry name" value="Golgi alpha-mannosidase II"/>
    <property type="match status" value="1"/>
</dbReference>
<keyword evidence="4 10" id="KW-0378">Hydrolase</keyword>
<keyword evidence="5" id="KW-0443">Lipid metabolism</keyword>
<comment type="similarity">
    <text evidence="2 10">Belongs to the glycosyl hydrolase 27 family.</text>
</comment>
<evidence type="ECO:0000256" key="10">
    <source>
        <dbReference type="RuleBase" id="RU361168"/>
    </source>
</evidence>
<keyword evidence="9 10" id="KW-0326">Glycosidase</keyword>
<evidence type="ECO:0000256" key="9">
    <source>
        <dbReference type="ARBA" id="ARBA00023295"/>
    </source>
</evidence>
<evidence type="ECO:0000256" key="2">
    <source>
        <dbReference type="ARBA" id="ARBA00009743"/>
    </source>
</evidence>
<dbReference type="Gene3D" id="3.20.20.70">
    <property type="entry name" value="Aldolase class I"/>
    <property type="match status" value="1"/>
</dbReference>